<comment type="caution">
    <text evidence="2">The sequence shown here is derived from an EMBL/GenBank/DDBJ whole genome shotgun (WGS) entry which is preliminary data.</text>
</comment>
<evidence type="ECO:0000259" key="1">
    <source>
        <dbReference type="Pfam" id="PF00733"/>
    </source>
</evidence>
<evidence type="ECO:0000313" key="3">
    <source>
        <dbReference type="Proteomes" id="UP001343724"/>
    </source>
</evidence>
<dbReference type="EMBL" id="JAYMFH010000014">
    <property type="protein sequence ID" value="MEC4295459.1"/>
    <property type="molecule type" value="Genomic_DNA"/>
</dbReference>
<dbReference type="PANTHER" id="PTHR43169">
    <property type="entry name" value="EXSB FAMILY PROTEIN"/>
    <property type="match status" value="1"/>
</dbReference>
<gene>
    <name evidence="2" type="ORF">VJ920_09065</name>
</gene>
<feature type="domain" description="Asparagine synthetase" evidence="1">
    <location>
        <begin position="33"/>
        <end position="96"/>
    </location>
</feature>
<dbReference type="InterPro" id="IPR014729">
    <property type="entry name" value="Rossmann-like_a/b/a_fold"/>
</dbReference>
<dbReference type="RefSeq" id="WP_326454938.1">
    <property type="nucleotide sequence ID" value="NZ_JAYMFH010000014.1"/>
</dbReference>
<sequence length="223" mass="23911">MEDFETLIAEDTEDVGPGQRLAVEPLEMYLSREPKFAVAFSGGCDSSLLLAAAKLAGNDAHAYLVKTAFQPDFELRDARRVADALEMPLTIIEADVLAEDAICANPEDRCRLCKRFIFDTIREAAAADGYTVLVDGTNATDDPARRPGYKSLEDCGVVSPLRRAGMTKANVRHQLASLEQSFGLAPGALMSDKPSFPCLAVYVPTGEPITAESLSKAAAARGL</sequence>
<dbReference type="SUPFAM" id="SSF52402">
    <property type="entry name" value="Adenine nucleotide alpha hydrolases-like"/>
    <property type="match status" value="1"/>
</dbReference>
<name>A0ABU6IZZ6_9ACTN</name>
<proteinExistence type="predicted"/>
<dbReference type="Proteomes" id="UP001343724">
    <property type="component" value="Unassembled WGS sequence"/>
</dbReference>
<accession>A0ABU6IZZ6</accession>
<dbReference type="Pfam" id="PF00733">
    <property type="entry name" value="Asn_synthase"/>
    <property type="match status" value="1"/>
</dbReference>
<reference evidence="2 3" key="1">
    <citation type="submission" date="2024-01" db="EMBL/GenBank/DDBJ databases">
        <title>novel species in genus Adlercreutzia.</title>
        <authorList>
            <person name="Liu X."/>
        </authorList>
    </citation>
    <scope>NUCLEOTIDE SEQUENCE [LARGE SCALE GENOMIC DNA]</scope>
    <source>
        <strain evidence="2 3">R22</strain>
    </source>
</reference>
<organism evidence="2 3">
    <name type="scientific">Adlercreutzia shanghongiae</name>
    <dbReference type="NCBI Taxonomy" id="3111773"/>
    <lineage>
        <taxon>Bacteria</taxon>
        <taxon>Bacillati</taxon>
        <taxon>Actinomycetota</taxon>
        <taxon>Coriobacteriia</taxon>
        <taxon>Eggerthellales</taxon>
        <taxon>Eggerthellaceae</taxon>
        <taxon>Adlercreutzia</taxon>
    </lineage>
</organism>
<evidence type="ECO:0000313" key="2">
    <source>
        <dbReference type="EMBL" id="MEC4295459.1"/>
    </source>
</evidence>
<protein>
    <submittedName>
        <fullName evidence="2">Asparagine synthase-related protein</fullName>
    </submittedName>
</protein>
<dbReference type="PANTHER" id="PTHR43169:SF4">
    <property type="entry name" value="ATPASE, PP-LOOP SUPERFAMILY-RELATED"/>
    <property type="match status" value="1"/>
</dbReference>
<keyword evidence="3" id="KW-1185">Reference proteome</keyword>
<dbReference type="InterPro" id="IPR001962">
    <property type="entry name" value="Asn_synthase"/>
</dbReference>
<dbReference type="Gene3D" id="3.40.50.620">
    <property type="entry name" value="HUPs"/>
    <property type="match status" value="1"/>
</dbReference>
<dbReference type="InterPro" id="IPR052188">
    <property type="entry name" value="Ni-pincer_cofactor_biosynth"/>
</dbReference>